<dbReference type="RefSeq" id="WP_127352522.1">
    <property type="nucleotide sequence ID" value="NZ_CP034791.1"/>
</dbReference>
<keyword evidence="2" id="KW-0812">Transmembrane</keyword>
<keyword evidence="4" id="KW-1185">Reference proteome</keyword>
<evidence type="ECO:0000256" key="1">
    <source>
        <dbReference type="SAM" id="MobiDB-lite"/>
    </source>
</evidence>
<keyword evidence="2" id="KW-0472">Membrane</keyword>
<feature type="region of interest" description="Disordered" evidence="1">
    <location>
        <begin position="268"/>
        <end position="407"/>
    </location>
</feature>
<gene>
    <name evidence="3" type="ORF">ELD05_11405</name>
</gene>
<dbReference type="AlphaFoldDB" id="A0A3T0D885"/>
<feature type="compositionally biased region" description="Polar residues" evidence="1">
    <location>
        <begin position="371"/>
        <end position="392"/>
    </location>
</feature>
<evidence type="ECO:0000313" key="4">
    <source>
        <dbReference type="Proteomes" id="UP000282930"/>
    </source>
</evidence>
<organism evidence="3 4">
    <name type="scientific">Caldicellulosiruptor changbaiensis</name>
    <dbReference type="NCBI Taxonomy" id="1222016"/>
    <lineage>
        <taxon>Bacteria</taxon>
        <taxon>Bacillati</taxon>
        <taxon>Bacillota</taxon>
        <taxon>Bacillota incertae sedis</taxon>
        <taxon>Caldicellulosiruptorales</taxon>
        <taxon>Caldicellulosiruptoraceae</taxon>
        <taxon>Caldicellulosiruptor</taxon>
    </lineage>
</organism>
<feature type="transmembrane region" description="Helical" evidence="2">
    <location>
        <begin position="136"/>
        <end position="155"/>
    </location>
</feature>
<reference evidence="3 4" key="1">
    <citation type="submission" date="2018-12" db="EMBL/GenBank/DDBJ databases">
        <title>Genome sequence from the cellulolytic species, Caldicellulosiruptor changbaiensis.</title>
        <authorList>
            <person name="Blumer-Schuette S.E."/>
            <person name="Mendoza C."/>
        </authorList>
    </citation>
    <scope>NUCLEOTIDE SEQUENCE [LARGE SCALE GENOMIC DNA]</scope>
    <source>
        <strain evidence="3 4">CBS-Z</strain>
    </source>
</reference>
<dbReference type="EMBL" id="CP034791">
    <property type="protein sequence ID" value="AZT91186.1"/>
    <property type="molecule type" value="Genomic_DNA"/>
</dbReference>
<proteinExistence type="predicted"/>
<feature type="compositionally biased region" description="Polar residues" evidence="1">
    <location>
        <begin position="272"/>
        <end position="293"/>
    </location>
</feature>
<feature type="transmembrane region" description="Helical" evidence="2">
    <location>
        <begin position="53"/>
        <end position="74"/>
    </location>
</feature>
<dbReference type="Proteomes" id="UP000282930">
    <property type="component" value="Chromosome"/>
</dbReference>
<evidence type="ECO:0000256" key="2">
    <source>
        <dbReference type="SAM" id="Phobius"/>
    </source>
</evidence>
<feature type="compositionally biased region" description="Polar residues" evidence="1">
    <location>
        <begin position="302"/>
        <end position="313"/>
    </location>
</feature>
<evidence type="ECO:0000313" key="3">
    <source>
        <dbReference type="EMBL" id="AZT91186.1"/>
    </source>
</evidence>
<accession>A0A3T0D885</accession>
<feature type="compositionally biased region" description="Low complexity" evidence="1">
    <location>
        <begin position="322"/>
        <end position="355"/>
    </location>
</feature>
<name>A0A3T0D885_9FIRM</name>
<dbReference type="KEGG" id="ccha:ELD05_11405"/>
<sequence>MKDGGDLILEFLKRVQKRQMFCIFLSKLWIFVVICSVQNLIIEFLSRKVPVYFKWHFQIGISIFLFLGYLIYIIKSKPSLEKTALLIDSFGFKEIITTSLELIDSCDEISKYVKSSAAHIIRNIDLRKVIKPQLDVRKWAAALFVVLSFTVILSIPNPKMKEAERLHVLNVEKKNEINKIEGVKKEVFKNLKLNGLEKRKIDEIIMKMKKEIKIAKSKGEMNLAKQKAWFLLENLKKENLKASVLVSAATRLQDYLAKGESFGQKRNGAVTLKNSSAKNNGKVSNSSLSNGQDTTEKDSSNNKDSAQGSQTKTGVAEESSERASISSSSSQNQDSSSSSGELSSTGQQDSSNNTANGGGRGNQQGNSRNSTGDGQAGSQQSTGRAGQVQMDNIGNERGGLGAAIPPTSSLVSPPQIFTKNLHDIEASNQAVLNTGKESGKLVQKEGVGERGQKLNFNSVFSEYKKEANEYLETDEVPAWAKEITKRYFESLENSR</sequence>
<keyword evidence="2" id="KW-1133">Transmembrane helix</keyword>
<feature type="transmembrane region" description="Helical" evidence="2">
    <location>
        <begin position="21"/>
        <end position="41"/>
    </location>
</feature>
<protein>
    <submittedName>
        <fullName evidence="3">Uncharacterized protein</fullName>
    </submittedName>
</protein>